<keyword evidence="1" id="KW-0472">Membrane</keyword>
<evidence type="ECO:0000313" key="3">
    <source>
        <dbReference type="Proteomes" id="UP000199365"/>
    </source>
</evidence>
<dbReference type="Proteomes" id="UP000199365">
    <property type="component" value="Unassembled WGS sequence"/>
</dbReference>
<gene>
    <name evidence="2" type="ORF">SAMN05445850_3577</name>
</gene>
<evidence type="ECO:0000313" key="2">
    <source>
        <dbReference type="EMBL" id="SDR24809.1"/>
    </source>
</evidence>
<sequence>MIDATTFHFTDTFALAATGMAVGLLSGALHFATLRWNVAYFARGRVLRAFALQLARLALTAALFVLLAKAGAFALLGGIGGFLWARGVALGMRRATS</sequence>
<name>A0A1H1HHJ8_9BURK</name>
<dbReference type="STRING" id="157910.SAMN05445850_3577"/>
<proteinExistence type="predicted"/>
<dbReference type="InterPro" id="IPR017581">
    <property type="entry name" value="AtpR-like"/>
</dbReference>
<dbReference type="EMBL" id="FNKX01000001">
    <property type="protein sequence ID" value="SDR24809.1"/>
    <property type="molecule type" value="Genomic_DNA"/>
</dbReference>
<evidence type="ECO:0000256" key="1">
    <source>
        <dbReference type="SAM" id="Phobius"/>
    </source>
</evidence>
<keyword evidence="1" id="KW-0812">Transmembrane</keyword>
<dbReference type="RefSeq" id="WP_244144802.1">
    <property type="nucleotide sequence ID" value="NZ_FNKX01000001.1"/>
</dbReference>
<feature type="transmembrane region" description="Helical" evidence="1">
    <location>
        <begin position="73"/>
        <end position="92"/>
    </location>
</feature>
<keyword evidence="1" id="KW-1133">Transmembrane helix</keyword>
<feature type="transmembrane region" description="Helical" evidence="1">
    <location>
        <begin position="12"/>
        <end position="34"/>
    </location>
</feature>
<accession>A0A1H1HHJ8</accession>
<reference evidence="3" key="1">
    <citation type="submission" date="2016-10" db="EMBL/GenBank/DDBJ databases">
        <authorList>
            <person name="Varghese N."/>
            <person name="Submissions S."/>
        </authorList>
    </citation>
    <scope>NUCLEOTIDE SEQUENCE [LARGE SCALE GENOMIC DNA]</scope>
    <source>
        <strain evidence="3">DUS833</strain>
    </source>
</reference>
<protein>
    <submittedName>
        <fullName evidence="2">F1/F0 ATPase, subunit 2</fullName>
    </submittedName>
</protein>
<keyword evidence="3" id="KW-1185">Reference proteome</keyword>
<dbReference type="Pfam" id="PF12966">
    <property type="entry name" value="AtpR"/>
    <property type="match status" value="1"/>
</dbReference>
<dbReference type="AlphaFoldDB" id="A0A1H1HHJ8"/>
<organism evidence="2 3">
    <name type="scientific">Paraburkholderia tuberum</name>
    <dbReference type="NCBI Taxonomy" id="157910"/>
    <lineage>
        <taxon>Bacteria</taxon>
        <taxon>Pseudomonadati</taxon>
        <taxon>Pseudomonadota</taxon>
        <taxon>Betaproteobacteria</taxon>
        <taxon>Burkholderiales</taxon>
        <taxon>Burkholderiaceae</taxon>
        <taxon>Paraburkholderia</taxon>
    </lineage>
</organism>